<evidence type="ECO:0000313" key="1">
    <source>
        <dbReference type="EMBL" id="PYI29829.1"/>
    </source>
</evidence>
<accession>A0A2V5HZB9</accession>
<dbReference type="EMBL" id="KZ825525">
    <property type="protein sequence ID" value="PYI29829.1"/>
    <property type="molecule type" value="Genomic_DNA"/>
</dbReference>
<name>A0A2V5HZB9_9EURO</name>
<dbReference type="Proteomes" id="UP000248817">
    <property type="component" value="Unassembled WGS sequence"/>
</dbReference>
<reference evidence="1 2" key="1">
    <citation type="submission" date="2018-02" db="EMBL/GenBank/DDBJ databases">
        <title>The genomes of Aspergillus section Nigri reveals drivers in fungal speciation.</title>
        <authorList>
            <consortium name="DOE Joint Genome Institute"/>
            <person name="Vesth T.C."/>
            <person name="Nybo J."/>
            <person name="Theobald S."/>
            <person name="Brandl J."/>
            <person name="Frisvad J.C."/>
            <person name="Nielsen K.F."/>
            <person name="Lyhne E.K."/>
            <person name="Kogle M.E."/>
            <person name="Kuo A."/>
            <person name="Riley R."/>
            <person name="Clum A."/>
            <person name="Nolan M."/>
            <person name="Lipzen A."/>
            <person name="Salamov A."/>
            <person name="Henrissat B."/>
            <person name="Wiebenga A."/>
            <person name="De vries R.P."/>
            <person name="Grigoriev I.V."/>
            <person name="Mortensen U.H."/>
            <person name="Andersen M.R."/>
            <person name="Baker S.E."/>
        </authorList>
    </citation>
    <scope>NUCLEOTIDE SEQUENCE [LARGE SCALE GENOMIC DNA]</scope>
    <source>
        <strain evidence="1 2">CBS 114.80</strain>
    </source>
</reference>
<protein>
    <submittedName>
        <fullName evidence="1">Uncharacterized protein</fullName>
    </submittedName>
</protein>
<gene>
    <name evidence="1" type="ORF">BP00DRAFT_223295</name>
</gene>
<evidence type="ECO:0000313" key="2">
    <source>
        <dbReference type="Proteomes" id="UP000248817"/>
    </source>
</evidence>
<sequence length="156" mass="17875">MAATLNLDPTMVLNFCSQDLEDVRNSLELISLKISHRPDAFTHPSLASILPFLESIRPQDSPTWHLTRARLLRDYESAWFLHTPGTDKQLKLLSGVECFKSESDEMANEKSYLLLLIPRFWNLENHWARLFTCAGLVVNQGFGPIISKKEFEQLDS</sequence>
<organism evidence="1 2">
    <name type="scientific">Aspergillus indologenus CBS 114.80</name>
    <dbReference type="NCBI Taxonomy" id="1450541"/>
    <lineage>
        <taxon>Eukaryota</taxon>
        <taxon>Fungi</taxon>
        <taxon>Dikarya</taxon>
        <taxon>Ascomycota</taxon>
        <taxon>Pezizomycotina</taxon>
        <taxon>Eurotiomycetes</taxon>
        <taxon>Eurotiomycetidae</taxon>
        <taxon>Eurotiales</taxon>
        <taxon>Aspergillaceae</taxon>
        <taxon>Aspergillus</taxon>
        <taxon>Aspergillus subgen. Circumdati</taxon>
    </lineage>
</organism>
<dbReference type="AlphaFoldDB" id="A0A2V5HZB9"/>
<keyword evidence="2" id="KW-1185">Reference proteome</keyword>
<proteinExistence type="predicted"/>